<dbReference type="PANTHER" id="PTHR43031:SF7">
    <property type="entry name" value="NITRIC OXIDE REDUCTASE FLRD-NAD(+) REDUCTASE"/>
    <property type="match status" value="1"/>
</dbReference>
<gene>
    <name evidence="2" type="ORF">GBAR_LOCUS4782</name>
</gene>
<dbReference type="AlphaFoldDB" id="A0AA35R814"/>
<dbReference type="EMBL" id="CASHTH010000694">
    <property type="protein sequence ID" value="CAI8006553.1"/>
    <property type="molecule type" value="Genomic_DNA"/>
</dbReference>
<dbReference type="PROSITE" id="PS50206">
    <property type="entry name" value="RHODANESE_3"/>
    <property type="match status" value="1"/>
</dbReference>
<accession>A0AA35R814</accession>
<dbReference type="InterPro" id="IPR001307">
    <property type="entry name" value="Thiosulphate_STrfase_CS"/>
</dbReference>
<dbReference type="PANTHER" id="PTHR43031">
    <property type="entry name" value="FAD-DEPENDENT OXIDOREDUCTASE"/>
    <property type="match status" value="1"/>
</dbReference>
<evidence type="ECO:0000313" key="2">
    <source>
        <dbReference type="EMBL" id="CAI8006553.1"/>
    </source>
</evidence>
<dbReference type="SUPFAM" id="SSF52821">
    <property type="entry name" value="Rhodanese/Cell cycle control phosphatase"/>
    <property type="match status" value="1"/>
</dbReference>
<evidence type="ECO:0000313" key="3">
    <source>
        <dbReference type="Proteomes" id="UP001174909"/>
    </source>
</evidence>
<keyword evidence="3" id="KW-1185">Reference proteome</keyword>
<dbReference type="PROSITE" id="PS00380">
    <property type="entry name" value="RHODANESE_1"/>
    <property type="match status" value="1"/>
</dbReference>
<dbReference type="InterPro" id="IPR036873">
    <property type="entry name" value="Rhodanese-like_dom_sf"/>
</dbReference>
<protein>
    <recommendedName>
        <fullName evidence="1">Rhodanese domain-containing protein</fullName>
    </recommendedName>
</protein>
<feature type="domain" description="Rhodanese" evidence="1">
    <location>
        <begin position="66"/>
        <end position="161"/>
    </location>
</feature>
<organism evidence="2 3">
    <name type="scientific">Geodia barretti</name>
    <name type="common">Barrett's horny sponge</name>
    <dbReference type="NCBI Taxonomy" id="519541"/>
    <lineage>
        <taxon>Eukaryota</taxon>
        <taxon>Metazoa</taxon>
        <taxon>Porifera</taxon>
        <taxon>Demospongiae</taxon>
        <taxon>Heteroscleromorpha</taxon>
        <taxon>Tetractinellida</taxon>
        <taxon>Astrophorina</taxon>
        <taxon>Geodiidae</taxon>
        <taxon>Geodia</taxon>
    </lineage>
</organism>
<dbReference type="SMART" id="SM00450">
    <property type="entry name" value="RHOD"/>
    <property type="match status" value="1"/>
</dbReference>
<evidence type="ECO:0000259" key="1">
    <source>
        <dbReference type="PROSITE" id="PS50206"/>
    </source>
</evidence>
<dbReference type="Gene3D" id="3.40.250.10">
    <property type="entry name" value="Rhodanese-like domain"/>
    <property type="match status" value="1"/>
</dbReference>
<reference evidence="2" key="1">
    <citation type="submission" date="2023-03" db="EMBL/GenBank/DDBJ databases">
        <authorList>
            <person name="Steffen K."/>
            <person name="Cardenas P."/>
        </authorList>
    </citation>
    <scope>NUCLEOTIDE SEQUENCE</scope>
</reference>
<dbReference type="Pfam" id="PF00581">
    <property type="entry name" value="Rhodanese"/>
    <property type="match status" value="1"/>
</dbReference>
<proteinExistence type="predicted"/>
<name>A0AA35R814_GEOBA</name>
<comment type="caution">
    <text evidence="2">The sequence shown here is derived from an EMBL/GenBank/DDBJ whole genome shotgun (WGS) entry which is preliminary data.</text>
</comment>
<dbReference type="InterPro" id="IPR001763">
    <property type="entry name" value="Rhodanese-like_dom"/>
</dbReference>
<dbReference type="InterPro" id="IPR050229">
    <property type="entry name" value="GlpE_sulfurtransferase"/>
</dbReference>
<dbReference type="GO" id="GO:0004792">
    <property type="term" value="F:thiosulfate-cyanide sulfurtransferase activity"/>
    <property type="evidence" value="ECO:0007669"/>
    <property type="project" value="InterPro"/>
</dbReference>
<dbReference type="Proteomes" id="UP001174909">
    <property type="component" value="Unassembled WGS sequence"/>
</dbReference>
<sequence>MCNSSGWALFGKTVFTNMEGGAESSGSEAAAPLSFSMRMTVYGIQKAFPSVRNVTCSDVDAWRRNQSRKTVFVDVRPEEEFRVSHIPGAVRVEPNSQPDLRELGITTEDTVVCYCSVGYRSSDMAQRLYRVARTPDHGSLDVYNMEGGIFQWAIEERDIVDNDKNKAAEVHPYSSVWGMLLPGKLRASL</sequence>
<dbReference type="CDD" id="cd00158">
    <property type="entry name" value="RHOD"/>
    <property type="match status" value="1"/>
</dbReference>